<reference evidence="4 5" key="1">
    <citation type="journal article" date="2015" name="Nature">
        <title>rRNA introns, odd ribosomes, and small enigmatic genomes across a large radiation of phyla.</title>
        <authorList>
            <person name="Brown C.T."/>
            <person name="Hug L.A."/>
            <person name="Thomas B.C."/>
            <person name="Sharon I."/>
            <person name="Castelle C.J."/>
            <person name="Singh A."/>
            <person name="Wilkins M.J."/>
            <person name="Williams K.H."/>
            <person name="Banfield J.F."/>
        </authorList>
    </citation>
    <scope>NUCLEOTIDE SEQUENCE [LARGE SCALE GENOMIC DNA]</scope>
</reference>
<dbReference type="InterPro" id="IPR036388">
    <property type="entry name" value="WH-like_DNA-bd_sf"/>
</dbReference>
<sequence>MDYTYPLPPTDLHRRFDPVFSLLNQGSNVTLCRLPHSGVSSLLQFILSDQHLSAKFTQRQLVYLHPESLASPTSVNLYRLILSQLNPGASLLNSTDEFTLLTHLKSQISRPLTIIIDHHSLWQQLPFTAGLALKSVFETGQHSLPCLVNFFFVTPYGFSPCDFYSPLKSYLHENIFDFALFTKTEARYSINRFTQLYRQHLNPSQISQIINFAAGLAGLIKPLIWLSLSHSPLDRKSIQNHPRIQTILTDLLPQRTYIPSTSPLVALLSDFSPPETFGNLLFKSRLTAQDHQLLQFFRSKTENLVSRDDIAQILWGKQWLEKYSDWAIDKAISRLRNKLSPSSPFQLITVKNAGYKLIHL</sequence>
<dbReference type="Proteomes" id="UP000034607">
    <property type="component" value="Unassembled WGS sequence"/>
</dbReference>
<accession>A0A0G1RH47</accession>
<dbReference type="CDD" id="cd00383">
    <property type="entry name" value="trans_reg_C"/>
    <property type="match status" value="1"/>
</dbReference>
<evidence type="ECO:0000313" key="4">
    <source>
        <dbReference type="EMBL" id="KKU56594.1"/>
    </source>
</evidence>
<dbReference type="InterPro" id="IPR016032">
    <property type="entry name" value="Sig_transdc_resp-reg_C-effctor"/>
</dbReference>
<dbReference type="GO" id="GO:0006355">
    <property type="term" value="P:regulation of DNA-templated transcription"/>
    <property type="evidence" value="ECO:0007669"/>
    <property type="project" value="InterPro"/>
</dbReference>
<comment type="caution">
    <text evidence="4">The sequence shown here is derived from an EMBL/GenBank/DDBJ whole genome shotgun (WGS) entry which is preliminary data.</text>
</comment>
<evidence type="ECO:0000259" key="3">
    <source>
        <dbReference type="PROSITE" id="PS51755"/>
    </source>
</evidence>
<keyword evidence="1 2" id="KW-0238">DNA-binding</keyword>
<feature type="DNA-binding region" description="OmpR/PhoB-type" evidence="2">
    <location>
        <begin position="256"/>
        <end position="359"/>
    </location>
</feature>
<gene>
    <name evidence="4" type="ORF">UX78_C0005G0010</name>
</gene>
<dbReference type="SMART" id="SM00862">
    <property type="entry name" value="Trans_reg_C"/>
    <property type="match status" value="1"/>
</dbReference>
<dbReference type="SUPFAM" id="SSF46894">
    <property type="entry name" value="C-terminal effector domain of the bipartite response regulators"/>
    <property type="match status" value="1"/>
</dbReference>
<dbReference type="InterPro" id="IPR001867">
    <property type="entry name" value="OmpR/PhoB-type_DNA-bd"/>
</dbReference>
<evidence type="ECO:0000313" key="5">
    <source>
        <dbReference type="Proteomes" id="UP000034607"/>
    </source>
</evidence>
<dbReference type="Gene3D" id="1.10.10.10">
    <property type="entry name" value="Winged helix-like DNA-binding domain superfamily/Winged helix DNA-binding domain"/>
    <property type="match status" value="1"/>
</dbReference>
<evidence type="ECO:0000256" key="1">
    <source>
        <dbReference type="ARBA" id="ARBA00023125"/>
    </source>
</evidence>
<name>A0A0G1RH47_9BACT</name>
<dbReference type="AlphaFoldDB" id="A0A0G1RH47"/>
<proteinExistence type="predicted"/>
<dbReference type="EMBL" id="LCNM01000005">
    <property type="protein sequence ID" value="KKU56594.1"/>
    <property type="molecule type" value="Genomic_DNA"/>
</dbReference>
<organism evidence="4 5">
    <name type="scientific">Candidatus Amesbacteria bacterium GW2011_GWA2_47_11</name>
    <dbReference type="NCBI Taxonomy" id="1618357"/>
    <lineage>
        <taxon>Bacteria</taxon>
        <taxon>Candidatus Amesiibacteriota</taxon>
    </lineage>
</organism>
<protein>
    <recommendedName>
        <fullName evidence="3">OmpR/PhoB-type domain-containing protein</fullName>
    </recommendedName>
</protein>
<dbReference type="Pfam" id="PF00486">
    <property type="entry name" value="Trans_reg_C"/>
    <property type="match status" value="1"/>
</dbReference>
<dbReference type="GO" id="GO:0003677">
    <property type="term" value="F:DNA binding"/>
    <property type="evidence" value="ECO:0007669"/>
    <property type="project" value="UniProtKB-UniRule"/>
</dbReference>
<feature type="domain" description="OmpR/PhoB-type" evidence="3">
    <location>
        <begin position="256"/>
        <end position="359"/>
    </location>
</feature>
<evidence type="ECO:0000256" key="2">
    <source>
        <dbReference type="PROSITE-ProRule" id="PRU01091"/>
    </source>
</evidence>
<dbReference type="PROSITE" id="PS51755">
    <property type="entry name" value="OMPR_PHOB"/>
    <property type="match status" value="1"/>
</dbReference>
<dbReference type="GO" id="GO:0000160">
    <property type="term" value="P:phosphorelay signal transduction system"/>
    <property type="evidence" value="ECO:0007669"/>
    <property type="project" value="InterPro"/>
</dbReference>